<feature type="domain" description="Fibronectin type-III" evidence="3">
    <location>
        <begin position="41"/>
        <end position="139"/>
    </location>
</feature>
<protein>
    <recommendedName>
        <fullName evidence="3">Fibronectin type-III domain-containing protein</fullName>
    </recommendedName>
</protein>
<accession>A0A327RFW6</accession>
<keyword evidence="5" id="KW-1185">Reference proteome</keyword>
<proteinExistence type="predicted"/>
<dbReference type="PROSITE" id="PS51257">
    <property type="entry name" value="PROKAR_LIPOPROTEIN"/>
    <property type="match status" value="1"/>
</dbReference>
<sequence length="238" mass="25359">MIKKINLLPILFACLLIASCGGSDDGGGDGGSTPPPTPNSAPTRVSTLVYPTADLLCIDNTINFQWSASTDPDGDTVTYTLRIALDRDMTNIVEQLTASTNSRSVTLDTGTAYYWNVIAKDSQDEAAPSQTYAFYTEGDGVSNYAPFTATLNAPEMDGFVDAGTTTLSWTGGDADVGDTLTYDVYFGDTNNPALVQSDVSASTFDVTTVAATTYYWRIDTKDDSGTKSIGQVWSFTTN</sequence>
<dbReference type="EMBL" id="QLLO01000004">
    <property type="protein sequence ID" value="RAJ15035.1"/>
    <property type="molecule type" value="Genomic_DNA"/>
</dbReference>
<dbReference type="RefSeq" id="WP_111659707.1">
    <property type="nucleotide sequence ID" value="NZ_QLLO01000004.1"/>
</dbReference>
<dbReference type="PROSITE" id="PS50853">
    <property type="entry name" value="FN3"/>
    <property type="match status" value="1"/>
</dbReference>
<feature type="chain" id="PRO_5016401620" description="Fibronectin type-III domain-containing protein" evidence="2">
    <location>
        <begin position="19"/>
        <end position="238"/>
    </location>
</feature>
<evidence type="ECO:0000256" key="2">
    <source>
        <dbReference type="SAM" id="SignalP"/>
    </source>
</evidence>
<evidence type="ECO:0000313" key="5">
    <source>
        <dbReference type="Proteomes" id="UP000248703"/>
    </source>
</evidence>
<comment type="caution">
    <text evidence="4">The sequence shown here is derived from an EMBL/GenBank/DDBJ whole genome shotgun (WGS) entry which is preliminary data.</text>
</comment>
<dbReference type="OrthoDB" id="789771at2"/>
<evidence type="ECO:0000313" key="4">
    <source>
        <dbReference type="EMBL" id="RAJ15035.1"/>
    </source>
</evidence>
<name>A0A327RFW6_9FLAO</name>
<keyword evidence="2" id="KW-0732">Signal</keyword>
<organism evidence="4 5">
    <name type="scientific">Olleya aquimaris</name>
    <dbReference type="NCBI Taxonomy" id="639310"/>
    <lineage>
        <taxon>Bacteria</taxon>
        <taxon>Pseudomonadati</taxon>
        <taxon>Bacteroidota</taxon>
        <taxon>Flavobacteriia</taxon>
        <taxon>Flavobacteriales</taxon>
        <taxon>Flavobacteriaceae</taxon>
    </lineage>
</organism>
<dbReference type="Gene3D" id="2.60.40.10">
    <property type="entry name" value="Immunoglobulins"/>
    <property type="match status" value="2"/>
</dbReference>
<dbReference type="InterPro" id="IPR013783">
    <property type="entry name" value="Ig-like_fold"/>
</dbReference>
<dbReference type="Proteomes" id="UP000248703">
    <property type="component" value="Unassembled WGS sequence"/>
</dbReference>
<feature type="signal peptide" evidence="2">
    <location>
        <begin position="1"/>
        <end position="18"/>
    </location>
</feature>
<evidence type="ECO:0000256" key="1">
    <source>
        <dbReference type="SAM" id="MobiDB-lite"/>
    </source>
</evidence>
<evidence type="ECO:0000259" key="3">
    <source>
        <dbReference type="PROSITE" id="PS50853"/>
    </source>
</evidence>
<dbReference type="SUPFAM" id="SSF49265">
    <property type="entry name" value="Fibronectin type III"/>
    <property type="match status" value="1"/>
</dbReference>
<dbReference type="InterPro" id="IPR036116">
    <property type="entry name" value="FN3_sf"/>
</dbReference>
<dbReference type="InterPro" id="IPR003961">
    <property type="entry name" value="FN3_dom"/>
</dbReference>
<feature type="region of interest" description="Disordered" evidence="1">
    <location>
        <begin position="25"/>
        <end position="44"/>
    </location>
</feature>
<gene>
    <name evidence="4" type="ORF">LY08_01384</name>
</gene>
<reference evidence="4 5" key="1">
    <citation type="submission" date="2018-06" db="EMBL/GenBank/DDBJ databases">
        <title>Genomic Encyclopedia of Archaeal and Bacterial Type Strains, Phase II (KMG-II): from individual species to whole genera.</title>
        <authorList>
            <person name="Goeker M."/>
        </authorList>
    </citation>
    <scope>NUCLEOTIDE SEQUENCE [LARGE SCALE GENOMIC DNA]</scope>
    <source>
        <strain evidence="4 5">DSM 24464</strain>
    </source>
</reference>
<dbReference type="AlphaFoldDB" id="A0A327RFW6"/>